<proteinExistence type="inferred from homology"/>
<dbReference type="GO" id="GO:0000049">
    <property type="term" value="F:tRNA binding"/>
    <property type="evidence" value="ECO:0007669"/>
    <property type="project" value="UniProtKB-UniRule"/>
</dbReference>
<dbReference type="OrthoDB" id="196964at2"/>
<dbReference type="InterPro" id="IPR000100">
    <property type="entry name" value="RNase_P"/>
</dbReference>
<evidence type="ECO:0000313" key="8">
    <source>
        <dbReference type="EMBL" id="CCI83957.1"/>
    </source>
</evidence>
<dbReference type="AlphaFoldDB" id="I7L9Q0"/>
<keyword evidence="3 6" id="KW-0255">Endonuclease</keyword>
<evidence type="ECO:0000313" key="10">
    <source>
        <dbReference type="Proteomes" id="UP000006078"/>
    </source>
</evidence>
<dbReference type="Proteomes" id="UP000006078">
    <property type="component" value="Unassembled WGS sequence"/>
</dbReference>
<dbReference type="InterPro" id="IPR020568">
    <property type="entry name" value="Ribosomal_Su5_D2-typ_SF"/>
</dbReference>
<comment type="function">
    <text evidence="6">RNaseP catalyzes the removal of the 5'-leader sequence from pre-tRNA to produce the mature 5'-terminus. It can also cleave other RNA substrates such as 4.5S RNA. The protein component plays an auxiliary but essential role in vivo by binding to the 5'-leader sequence and broadening the substrate specificity of the ribozyme.</text>
</comment>
<dbReference type="eggNOG" id="COG0594">
    <property type="taxonomic scope" value="Bacteria"/>
</dbReference>
<dbReference type="GO" id="GO:0030677">
    <property type="term" value="C:ribonuclease P complex"/>
    <property type="evidence" value="ECO:0007669"/>
    <property type="project" value="TreeGrafter"/>
</dbReference>
<protein>
    <recommendedName>
        <fullName evidence="6 7">Ribonuclease P protein component</fullName>
        <shortName evidence="6">RNase P protein</shortName>
        <shortName evidence="6">RNaseP protein</shortName>
        <ecNumber evidence="6 7">3.1.26.5</ecNumber>
    </recommendedName>
    <alternativeName>
        <fullName evidence="6">Protein C5</fullName>
    </alternativeName>
</protein>
<keyword evidence="1 6" id="KW-0819">tRNA processing</keyword>
<dbReference type="NCBIfam" id="TIGR00188">
    <property type="entry name" value="rnpA"/>
    <property type="match status" value="1"/>
</dbReference>
<dbReference type="Gene3D" id="3.30.230.10">
    <property type="match status" value="1"/>
</dbReference>
<name>I7L9Q0_9CORY</name>
<dbReference type="PANTHER" id="PTHR33992:SF1">
    <property type="entry name" value="RIBONUCLEASE P PROTEIN COMPONENT"/>
    <property type="match status" value="1"/>
</dbReference>
<reference evidence="9 10" key="2">
    <citation type="submission" date="2012-08" db="EMBL/GenBank/DDBJ databases">
        <title>The Genome Sequence of Turicella otitidis ATCC 51513.</title>
        <authorList>
            <consortium name="The Broad Institute Genome Sequencing Platform"/>
            <person name="Earl A."/>
            <person name="Ward D."/>
            <person name="Feldgarden M."/>
            <person name="Gevers D."/>
            <person name="Huys G."/>
            <person name="Walker B."/>
            <person name="Young S.K."/>
            <person name="Zeng Q."/>
            <person name="Gargeya S."/>
            <person name="Fitzgerald M."/>
            <person name="Haas B."/>
            <person name="Abouelleil A."/>
            <person name="Alvarado L."/>
            <person name="Arachchi H.M."/>
            <person name="Berlin A.M."/>
            <person name="Chapman S.B."/>
            <person name="Goldberg J."/>
            <person name="Griggs A."/>
            <person name="Gujja S."/>
            <person name="Hansen M."/>
            <person name="Howarth C."/>
            <person name="Imamovic A."/>
            <person name="Larimer J."/>
            <person name="McCowen C."/>
            <person name="Montmayeur A."/>
            <person name="Murphy C."/>
            <person name="Neiman D."/>
            <person name="Pearson M."/>
            <person name="Priest M."/>
            <person name="Roberts A."/>
            <person name="Saif S."/>
            <person name="Shea T."/>
            <person name="Sisk P."/>
            <person name="Sykes S."/>
            <person name="Wortman J."/>
            <person name="Nusbaum C."/>
            <person name="Birren B."/>
        </authorList>
    </citation>
    <scope>NUCLEOTIDE SEQUENCE [LARGE SCALE GENOMIC DNA]</scope>
    <source>
        <strain evidence="9 10">ATCC 51513</strain>
    </source>
</reference>
<dbReference type="GO" id="GO:0001682">
    <property type="term" value="P:tRNA 5'-leader removal"/>
    <property type="evidence" value="ECO:0007669"/>
    <property type="project" value="UniProtKB-UniRule"/>
</dbReference>
<accession>I7L9Q0</accession>
<evidence type="ECO:0000256" key="7">
    <source>
        <dbReference type="NCBIfam" id="TIGR00188"/>
    </source>
</evidence>
<evidence type="ECO:0000256" key="5">
    <source>
        <dbReference type="ARBA" id="ARBA00022884"/>
    </source>
</evidence>
<evidence type="ECO:0000256" key="2">
    <source>
        <dbReference type="ARBA" id="ARBA00022722"/>
    </source>
</evidence>
<dbReference type="Pfam" id="PF00825">
    <property type="entry name" value="Ribonuclease_P"/>
    <property type="match status" value="1"/>
</dbReference>
<organism evidence="8 11">
    <name type="scientific">Corynebacterium otitidis ATCC 51513</name>
    <dbReference type="NCBI Taxonomy" id="883169"/>
    <lineage>
        <taxon>Bacteria</taxon>
        <taxon>Bacillati</taxon>
        <taxon>Actinomycetota</taxon>
        <taxon>Actinomycetes</taxon>
        <taxon>Mycobacteriales</taxon>
        <taxon>Corynebacteriaceae</taxon>
        <taxon>Corynebacterium</taxon>
    </lineage>
</organism>
<dbReference type="PATRIC" id="fig|883169.3.peg.1734"/>
<keyword evidence="4 6" id="KW-0378">Hydrolase</keyword>
<gene>
    <name evidence="6 8" type="primary">rnpA</name>
    <name evidence="8" type="ORF">BN46_1232</name>
    <name evidence="9" type="ORF">HMPREF9719_01795</name>
</gene>
<evidence type="ECO:0000256" key="1">
    <source>
        <dbReference type="ARBA" id="ARBA00022694"/>
    </source>
</evidence>
<keyword evidence="5 6" id="KW-0694">RNA-binding</keyword>
<evidence type="ECO:0000256" key="3">
    <source>
        <dbReference type="ARBA" id="ARBA00022759"/>
    </source>
</evidence>
<evidence type="ECO:0000313" key="11">
    <source>
        <dbReference type="Proteomes" id="UP000011016"/>
    </source>
</evidence>
<dbReference type="InterPro" id="IPR014721">
    <property type="entry name" value="Ribsml_uS5_D2-typ_fold_subgr"/>
</dbReference>
<dbReference type="EC" id="3.1.26.5" evidence="6 7"/>
<sequence>MLPKHLRLTSPADFRRTIRRGRRAGSRTVVVHRHDGAAGLARFGGPRVGLVVSKAVGNAVTRHRVSRQLRHAAGPILADLPRGADLVIRALPASAEASTERLGRDIKKALRKLERRRRG</sequence>
<evidence type="ECO:0000256" key="4">
    <source>
        <dbReference type="ARBA" id="ARBA00022801"/>
    </source>
</evidence>
<dbReference type="HAMAP" id="MF_00227">
    <property type="entry name" value="RNase_P"/>
    <property type="match status" value="1"/>
</dbReference>
<comment type="caution">
    <text evidence="8">The sequence shown here is derived from an EMBL/GenBank/DDBJ whole genome shotgun (WGS) entry which is preliminary data.</text>
</comment>
<dbReference type="RefSeq" id="WP_004601685.1">
    <property type="nucleotide sequence ID" value="NZ_HF541868.1"/>
</dbReference>
<comment type="catalytic activity">
    <reaction evidence="6">
        <text>Endonucleolytic cleavage of RNA, removing 5'-extranucleotides from tRNA precursor.</text>
        <dbReference type="EC" id="3.1.26.5"/>
    </reaction>
</comment>
<keyword evidence="2 6" id="KW-0540">Nuclease</keyword>
<evidence type="ECO:0000256" key="6">
    <source>
        <dbReference type="HAMAP-Rule" id="MF_00227"/>
    </source>
</evidence>
<dbReference type="HOGENOM" id="CLU_117179_4_1_11"/>
<comment type="subunit">
    <text evidence="6">Consists of a catalytic RNA component (M1 or rnpB) and a protein subunit.</text>
</comment>
<dbReference type="EMBL" id="AHAE01000084">
    <property type="protein sequence ID" value="EJZ81277.1"/>
    <property type="molecule type" value="Genomic_DNA"/>
</dbReference>
<dbReference type="Proteomes" id="UP000011016">
    <property type="component" value="Unassembled WGS sequence"/>
</dbReference>
<dbReference type="PANTHER" id="PTHR33992">
    <property type="entry name" value="RIBONUCLEASE P PROTEIN COMPONENT"/>
    <property type="match status" value="1"/>
</dbReference>
<dbReference type="SUPFAM" id="SSF54211">
    <property type="entry name" value="Ribosomal protein S5 domain 2-like"/>
    <property type="match status" value="1"/>
</dbReference>
<dbReference type="GO" id="GO:0042781">
    <property type="term" value="F:3'-tRNA processing endoribonuclease activity"/>
    <property type="evidence" value="ECO:0007669"/>
    <property type="project" value="TreeGrafter"/>
</dbReference>
<keyword evidence="10" id="KW-1185">Reference proteome</keyword>
<dbReference type="STRING" id="29321.AAV33_04475"/>
<dbReference type="GO" id="GO:0004526">
    <property type="term" value="F:ribonuclease P activity"/>
    <property type="evidence" value="ECO:0007669"/>
    <property type="project" value="UniProtKB-UniRule"/>
</dbReference>
<dbReference type="EMBL" id="CAJZ01000180">
    <property type="protein sequence ID" value="CCI83957.1"/>
    <property type="molecule type" value="Genomic_DNA"/>
</dbReference>
<reference evidence="8 11" key="1">
    <citation type="journal article" date="2012" name="J. Bacteriol.">
        <title>Draft Genome Sequence of Turicella otitidis ATCC 51513, Isolated from Middle Ear Fluid from a Child with Otitis Media.</title>
        <authorList>
            <person name="Brinkrolf K."/>
            <person name="Schneider J."/>
            <person name="Knecht M."/>
            <person name="Ruckert C."/>
            <person name="Tauch A."/>
        </authorList>
    </citation>
    <scope>NUCLEOTIDE SEQUENCE [LARGE SCALE GENOMIC DNA]</scope>
    <source>
        <strain evidence="8 11">ATCC 51513</strain>
    </source>
</reference>
<evidence type="ECO:0000313" key="9">
    <source>
        <dbReference type="EMBL" id="EJZ81277.1"/>
    </source>
</evidence>
<comment type="similarity">
    <text evidence="6">Belongs to the RnpA family.</text>
</comment>